<dbReference type="InterPro" id="IPR003594">
    <property type="entry name" value="HATPase_dom"/>
</dbReference>
<dbReference type="GO" id="GO:0004673">
    <property type="term" value="F:protein histidine kinase activity"/>
    <property type="evidence" value="ECO:0007669"/>
    <property type="project" value="UniProtKB-EC"/>
</dbReference>
<dbReference type="eggNOG" id="COG3920">
    <property type="taxonomic scope" value="Bacteria"/>
</dbReference>
<gene>
    <name evidence="10" type="ORF">NX02_15035</name>
</gene>
<evidence type="ECO:0000256" key="1">
    <source>
        <dbReference type="ARBA" id="ARBA00000085"/>
    </source>
</evidence>
<dbReference type="PANTHER" id="PTHR41523">
    <property type="entry name" value="TWO-COMPONENT SYSTEM SENSOR PROTEIN"/>
    <property type="match status" value="1"/>
</dbReference>
<protein>
    <recommendedName>
        <fullName evidence="2">histidine kinase</fullName>
        <ecNumber evidence="2">2.7.13.3</ecNumber>
    </recommendedName>
</protein>
<dbReference type="InterPro" id="IPR036890">
    <property type="entry name" value="HATPase_C_sf"/>
</dbReference>
<dbReference type="AlphaFoldDB" id="W0AC83"/>
<keyword evidence="3" id="KW-0597">Phosphoprotein</keyword>
<organism evidence="10 11">
    <name type="scientific">Sphingomonas sanxanigenens DSM 19645 = NX02</name>
    <dbReference type="NCBI Taxonomy" id="1123269"/>
    <lineage>
        <taxon>Bacteria</taxon>
        <taxon>Pseudomonadati</taxon>
        <taxon>Pseudomonadota</taxon>
        <taxon>Alphaproteobacteria</taxon>
        <taxon>Sphingomonadales</taxon>
        <taxon>Sphingomonadaceae</taxon>
        <taxon>Sphingomonas</taxon>
    </lineage>
</organism>
<feature type="domain" description="Signal transduction histidine kinase subgroup 2 dimerisation and phosphoacceptor" evidence="8">
    <location>
        <begin position="20"/>
        <end position="92"/>
    </location>
</feature>
<dbReference type="Gene3D" id="3.30.565.10">
    <property type="entry name" value="Histidine kinase-like ATPase, C-terminal domain"/>
    <property type="match status" value="1"/>
</dbReference>
<keyword evidence="11" id="KW-1185">Reference proteome</keyword>
<reference evidence="10 11" key="1">
    <citation type="submission" date="2013-07" db="EMBL/GenBank/DDBJ databases">
        <title>Completed genome of Sphingomonas sanxanigenens NX02.</title>
        <authorList>
            <person name="Ma T."/>
            <person name="Huang H."/>
            <person name="Wu M."/>
            <person name="Li X."/>
            <person name="Li G."/>
        </authorList>
    </citation>
    <scope>NUCLEOTIDE SEQUENCE [LARGE SCALE GENOMIC DNA]</scope>
    <source>
        <strain evidence="10 11">NX02</strain>
    </source>
</reference>
<keyword evidence="4" id="KW-0808">Transferase</keyword>
<evidence type="ECO:0000256" key="6">
    <source>
        <dbReference type="ARBA" id="ARBA00022777"/>
    </source>
</evidence>
<evidence type="ECO:0000313" key="10">
    <source>
        <dbReference type="EMBL" id="AHE54691.1"/>
    </source>
</evidence>
<evidence type="ECO:0000256" key="3">
    <source>
        <dbReference type="ARBA" id="ARBA00022553"/>
    </source>
</evidence>
<evidence type="ECO:0000259" key="9">
    <source>
        <dbReference type="Pfam" id="PF13581"/>
    </source>
</evidence>
<keyword evidence="5" id="KW-0547">Nucleotide-binding</keyword>
<dbReference type="PANTHER" id="PTHR41523:SF8">
    <property type="entry name" value="ETHYLENE RESPONSE SENSOR PROTEIN"/>
    <property type="match status" value="1"/>
</dbReference>
<evidence type="ECO:0000313" key="11">
    <source>
        <dbReference type="Proteomes" id="UP000018851"/>
    </source>
</evidence>
<dbReference type="STRING" id="1123269.NX02_15035"/>
<dbReference type="Pfam" id="PF07568">
    <property type="entry name" value="HisKA_2"/>
    <property type="match status" value="1"/>
</dbReference>
<evidence type="ECO:0000256" key="5">
    <source>
        <dbReference type="ARBA" id="ARBA00022741"/>
    </source>
</evidence>
<dbReference type="GO" id="GO:0005524">
    <property type="term" value="F:ATP binding"/>
    <property type="evidence" value="ECO:0007669"/>
    <property type="project" value="UniProtKB-KW"/>
</dbReference>
<evidence type="ECO:0000256" key="4">
    <source>
        <dbReference type="ARBA" id="ARBA00022679"/>
    </source>
</evidence>
<accession>W0AC83</accession>
<dbReference type="EMBL" id="CP006644">
    <property type="protein sequence ID" value="AHE54691.1"/>
    <property type="molecule type" value="Genomic_DNA"/>
</dbReference>
<dbReference type="InterPro" id="IPR011495">
    <property type="entry name" value="Sig_transdc_His_kin_sub2_dim/P"/>
</dbReference>
<dbReference type="KEGG" id="ssan:NX02_15035"/>
<proteinExistence type="predicted"/>
<dbReference type="Proteomes" id="UP000018851">
    <property type="component" value="Chromosome"/>
</dbReference>
<evidence type="ECO:0000256" key="2">
    <source>
        <dbReference type="ARBA" id="ARBA00012438"/>
    </source>
</evidence>
<keyword evidence="6" id="KW-0418">Kinase</keyword>
<keyword evidence="7" id="KW-0067">ATP-binding</keyword>
<dbReference type="CDD" id="cd16936">
    <property type="entry name" value="HATPase_RsbW-like"/>
    <property type="match status" value="1"/>
</dbReference>
<feature type="domain" description="Histidine kinase/HSP90-like ATPase" evidence="9">
    <location>
        <begin position="114"/>
        <end position="185"/>
    </location>
</feature>
<evidence type="ECO:0000259" key="8">
    <source>
        <dbReference type="Pfam" id="PF07568"/>
    </source>
</evidence>
<evidence type="ECO:0000256" key="7">
    <source>
        <dbReference type="ARBA" id="ARBA00022840"/>
    </source>
</evidence>
<dbReference type="Pfam" id="PF13581">
    <property type="entry name" value="HATPase_c_2"/>
    <property type="match status" value="1"/>
</dbReference>
<dbReference type="HOGENOM" id="CLU_092711_0_0_5"/>
<dbReference type="PATRIC" id="fig|1123269.5.peg.2934"/>
<dbReference type="RefSeq" id="WP_025292894.1">
    <property type="nucleotide sequence ID" value="NZ_CP006644.1"/>
</dbReference>
<dbReference type="EC" id="2.7.13.3" evidence="2"/>
<dbReference type="SUPFAM" id="SSF55874">
    <property type="entry name" value="ATPase domain of HSP90 chaperone/DNA topoisomerase II/histidine kinase"/>
    <property type="match status" value="1"/>
</dbReference>
<dbReference type="OrthoDB" id="7570749at2"/>
<comment type="catalytic activity">
    <reaction evidence="1">
        <text>ATP + protein L-histidine = ADP + protein N-phospho-L-histidine.</text>
        <dbReference type="EC" id="2.7.13.3"/>
    </reaction>
</comment>
<name>W0AC83_9SPHN</name>
<sequence>MFAPNAAAGSSLPGLTLVEEIGHRVINEYAEAIGSLSIAASAMQGGAANAALERAADRLREHADAHRALLPPRSGGALNLADYLGGICNAYSRAALAQRGVNLHLRFVTVDPILPARRCWLIGLVVAELVRNAARHGLHGRGGEIRVHVGREQGVLTCLVSDDGGAAADAKPGRGQGVIRALVAELGGVVEWAFTGHGTTALVQLPDFDQ</sequence>